<proteinExistence type="inferred from homology"/>
<feature type="transmembrane region" description="Helical" evidence="9">
    <location>
        <begin position="370"/>
        <end position="393"/>
    </location>
</feature>
<feature type="transmembrane region" description="Helical" evidence="9">
    <location>
        <begin position="117"/>
        <end position="144"/>
    </location>
</feature>
<evidence type="ECO:0000256" key="9">
    <source>
        <dbReference type="SAM" id="Phobius"/>
    </source>
</evidence>
<dbReference type="PANTHER" id="PTHR43528">
    <property type="entry name" value="ALPHA-KETOGLUTARATE PERMEASE"/>
    <property type="match status" value="1"/>
</dbReference>
<dbReference type="Pfam" id="PF07690">
    <property type="entry name" value="MFS_1"/>
    <property type="match status" value="1"/>
</dbReference>
<dbReference type="InterPro" id="IPR036259">
    <property type="entry name" value="MFS_trans_sf"/>
</dbReference>
<reference evidence="11" key="1">
    <citation type="submission" date="2022-06" db="EMBL/GenBank/DDBJ databases">
        <title>Dynamics of rice microbiomes reveals core vertical transmitted seed endophytes.</title>
        <authorList>
            <person name="Liao K."/>
            <person name="Zhang X."/>
        </authorList>
    </citation>
    <scope>NUCLEOTIDE SEQUENCE</scope>
    <source>
        <strain evidence="11">JT1-17</strain>
    </source>
</reference>
<dbReference type="PANTHER" id="PTHR43528:SF6">
    <property type="entry name" value="CITRATE-PROTON SYMPORTER"/>
    <property type="match status" value="1"/>
</dbReference>
<dbReference type="InterPro" id="IPR011701">
    <property type="entry name" value="MFS"/>
</dbReference>
<dbReference type="InterPro" id="IPR020846">
    <property type="entry name" value="MFS_dom"/>
</dbReference>
<feature type="transmembrane region" description="Helical" evidence="9">
    <location>
        <begin position="233"/>
        <end position="257"/>
    </location>
</feature>
<comment type="caution">
    <text evidence="11">The sequence shown here is derived from an EMBL/GenBank/DDBJ whole genome shotgun (WGS) entry which is preliminary data.</text>
</comment>
<comment type="subcellular location">
    <subcellularLocation>
        <location evidence="1">Cell membrane</location>
        <topology evidence="1">Multi-pass membrane protein</topology>
    </subcellularLocation>
</comment>
<dbReference type="NCBIfam" id="NF011656">
    <property type="entry name" value="PRK15075.1"/>
    <property type="match status" value="1"/>
</dbReference>
<evidence type="ECO:0000313" key="11">
    <source>
        <dbReference type="EMBL" id="MCW0345266.1"/>
    </source>
</evidence>
<keyword evidence="5 9" id="KW-0812">Transmembrane</keyword>
<feature type="transmembrane region" description="Helical" evidence="9">
    <location>
        <begin position="277"/>
        <end position="295"/>
    </location>
</feature>
<feature type="domain" description="Major facilitator superfamily (MFS) profile" evidence="10">
    <location>
        <begin position="17"/>
        <end position="428"/>
    </location>
</feature>
<protein>
    <submittedName>
        <fullName evidence="11">Proline/betaine transporter</fullName>
    </submittedName>
</protein>
<evidence type="ECO:0000256" key="5">
    <source>
        <dbReference type="ARBA" id="ARBA00022692"/>
    </source>
</evidence>
<dbReference type="Gene3D" id="1.20.1250.20">
    <property type="entry name" value="MFS general substrate transporter like domains"/>
    <property type="match status" value="2"/>
</dbReference>
<keyword evidence="8 9" id="KW-0472">Membrane</keyword>
<dbReference type="GO" id="GO:0015293">
    <property type="term" value="F:symporter activity"/>
    <property type="evidence" value="ECO:0007669"/>
    <property type="project" value="UniProtKB-KW"/>
</dbReference>
<evidence type="ECO:0000256" key="3">
    <source>
        <dbReference type="ARBA" id="ARBA00022448"/>
    </source>
</evidence>
<accession>A0AAJ1FSJ2</accession>
<dbReference type="FunFam" id="1.20.1250.20:FF:000001">
    <property type="entry name" value="Dicarboxylate MFS transporter"/>
    <property type="match status" value="1"/>
</dbReference>
<feature type="transmembrane region" description="Helical" evidence="9">
    <location>
        <begin position="405"/>
        <end position="424"/>
    </location>
</feature>
<dbReference type="InterPro" id="IPR051084">
    <property type="entry name" value="H+-coupled_symporters"/>
</dbReference>
<evidence type="ECO:0000259" key="10">
    <source>
        <dbReference type="PROSITE" id="PS50850"/>
    </source>
</evidence>
<name>A0AAJ1FSJ2_PANAN</name>
<feature type="transmembrane region" description="Helical" evidence="9">
    <location>
        <begin position="89"/>
        <end position="111"/>
    </location>
</feature>
<keyword evidence="3" id="KW-0813">Transport</keyword>
<feature type="transmembrane region" description="Helical" evidence="9">
    <location>
        <begin position="307"/>
        <end position="328"/>
    </location>
</feature>
<dbReference type="InterPro" id="IPR005829">
    <property type="entry name" value="Sugar_transporter_CS"/>
</dbReference>
<gene>
    <name evidence="11" type="ORF">NB703_003359</name>
</gene>
<dbReference type="PROSITE" id="PS00216">
    <property type="entry name" value="SUGAR_TRANSPORT_1"/>
    <property type="match status" value="1"/>
</dbReference>
<sequence>MNPSKTLQKPPASAARTIFNVTSGNFLEMYDFMVFGYYATAIAKTFFPGDDPFSSLMLTLMTFGAGFLMRPLGAIILGAYIDHHGRRKGLLLTLGLMALGTLTIALVPGYATLGAAAPVLILLGRLLQGFSAGVELGGVSVYLAEVAPKGRKGFFVSWQSGSQQIAVIFAALLGLGLNHLLSHDDVTEWGWRIPFVVGCLIVPFLFYIRRMLEETEAFSQRKHHPAMTEIMRSVASNWALVLAGMLMVVTTTVMFYMITAFTPTFGKTVLMMSDTQAFMVTLFVGISNLFWLPVMGALSDRIGRRPLLLTFTVLMIATAWPVLHWMVGSPSFAHLLEAELWLSFLYASYNGAMVVYLAEIMPAEVRAAGFSMAYSLATALFGGFTPAVSSYLIHATGDKAMPGVWLTFAAVCGLLGTLLIGRMVKQYRARHGSTPVSSSL</sequence>
<evidence type="ECO:0000256" key="7">
    <source>
        <dbReference type="ARBA" id="ARBA00022989"/>
    </source>
</evidence>
<dbReference type="GO" id="GO:0005886">
    <property type="term" value="C:plasma membrane"/>
    <property type="evidence" value="ECO:0007669"/>
    <property type="project" value="UniProtKB-SubCell"/>
</dbReference>
<evidence type="ECO:0000256" key="2">
    <source>
        <dbReference type="ARBA" id="ARBA00008240"/>
    </source>
</evidence>
<evidence type="ECO:0000256" key="8">
    <source>
        <dbReference type="ARBA" id="ARBA00023136"/>
    </source>
</evidence>
<feature type="transmembrane region" description="Helical" evidence="9">
    <location>
        <begin position="193"/>
        <end position="212"/>
    </location>
</feature>
<dbReference type="AlphaFoldDB" id="A0AAJ1FSJ2"/>
<dbReference type="PROSITE" id="PS50850">
    <property type="entry name" value="MFS"/>
    <property type="match status" value="1"/>
</dbReference>
<keyword evidence="7 9" id="KW-1133">Transmembrane helix</keyword>
<dbReference type="PROSITE" id="PS00217">
    <property type="entry name" value="SUGAR_TRANSPORT_2"/>
    <property type="match status" value="1"/>
</dbReference>
<dbReference type="RefSeq" id="WP_028723545.1">
    <property type="nucleotide sequence ID" value="NZ_JANFVX010000013.1"/>
</dbReference>
<organism evidence="11 12">
    <name type="scientific">Pantoea ananas</name>
    <name type="common">Erwinia uredovora</name>
    <dbReference type="NCBI Taxonomy" id="553"/>
    <lineage>
        <taxon>Bacteria</taxon>
        <taxon>Pseudomonadati</taxon>
        <taxon>Pseudomonadota</taxon>
        <taxon>Gammaproteobacteria</taxon>
        <taxon>Enterobacterales</taxon>
        <taxon>Erwiniaceae</taxon>
        <taxon>Pantoea</taxon>
    </lineage>
</organism>
<evidence type="ECO:0000256" key="4">
    <source>
        <dbReference type="ARBA" id="ARBA00022475"/>
    </source>
</evidence>
<feature type="transmembrane region" description="Helical" evidence="9">
    <location>
        <begin position="340"/>
        <end position="358"/>
    </location>
</feature>
<keyword evidence="6" id="KW-0769">Symport</keyword>
<evidence type="ECO:0000256" key="1">
    <source>
        <dbReference type="ARBA" id="ARBA00004651"/>
    </source>
</evidence>
<dbReference type="EMBL" id="JANFVX010000013">
    <property type="protein sequence ID" value="MCW0345266.1"/>
    <property type="molecule type" value="Genomic_DNA"/>
</dbReference>
<dbReference type="Proteomes" id="UP001208888">
    <property type="component" value="Unassembled WGS sequence"/>
</dbReference>
<feature type="transmembrane region" description="Helical" evidence="9">
    <location>
        <begin position="56"/>
        <end position="77"/>
    </location>
</feature>
<evidence type="ECO:0000313" key="12">
    <source>
        <dbReference type="Proteomes" id="UP001208888"/>
    </source>
</evidence>
<comment type="similarity">
    <text evidence="2">Belongs to the major facilitator superfamily. Metabolite:H+ Symporter (MHS) family (TC 2.A.1.6) family.</text>
</comment>
<evidence type="ECO:0000256" key="6">
    <source>
        <dbReference type="ARBA" id="ARBA00022847"/>
    </source>
</evidence>
<keyword evidence="4" id="KW-1003">Cell membrane</keyword>
<dbReference type="SUPFAM" id="SSF103473">
    <property type="entry name" value="MFS general substrate transporter"/>
    <property type="match status" value="1"/>
</dbReference>